<protein>
    <submittedName>
        <fullName evidence="5">Winged helix-turn-helix transcriptional regulator</fullName>
    </submittedName>
</protein>
<dbReference type="Pfam" id="PF17874">
    <property type="entry name" value="TPR_MalT"/>
    <property type="match status" value="1"/>
</dbReference>
<dbReference type="EMBL" id="JAAVXB010000002">
    <property type="protein sequence ID" value="NKF21849.1"/>
    <property type="molecule type" value="Genomic_DNA"/>
</dbReference>
<reference evidence="5" key="1">
    <citation type="submission" date="2020-03" db="EMBL/GenBank/DDBJ databases">
        <title>Solimonas marina sp. nov., isolated from deep seawater of the Pacific Ocean.</title>
        <authorList>
            <person name="Liu X."/>
            <person name="Lai Q."/>
            <person name="Sun F."/>
            <person name="Gai Y."/>
            <person name="Li G."/>
            <person name="Shao Z."/>
        </authorList>
    </citation>
    <scope>NUCLEOTIDE SEQUENCE</scope>
    <source>
        <strain evidence="5">C16B3</strain>
    </source>
</reference>
<dbReference type="SMART" id="SM00421">
    <property type="entry name" value="HTH_LUXR"/>
    <property type="match status" value="1"/>
</dbReference>
<name>A0A970B830_9GAMM</name>
<evidence type="ECO:0000256" key="1">
    <source>
        <dbReference type="ARBA" id="ARBA00023015"/>
    </source>
</evidence>
<dbReference type="RefSeq" id="WP_168147074.1">
    <property type="nucleotide sequence ID" value="NZ_JAAVXB010000002.1"/>
</dbReference>
<dbReference type="Proteomes" id="UP000653472">
    <property type="component" value="Unassembled WGS sequence"/>
</dbReference>
<proteinExistence type="predicted"/>
<evidence type="ECO:0000256" key="3">
    <source>
        <dbReference type="ARBA" id="ARBA00023163"/>
    </source>
</evidence>
<dbReference type="PANTHER" id="PTHR44688">
    <property type="entry name" value="DNA-BINDING TRANSCRIPTIONAL ACTIVATOR DEVR_DOSR"/>
    <property type="match status" value="1"/>
</dbReference>
<keyword evidence="2" id="KW-0238">DNA-binding</keyword>
<evidence type="ECO:0000259" key="4">
    <source>
        <dbReference type="PROSITE" id="PS50043"/>
    </source>
</evidence>
<dbReference type="Pfam" id="PF25199">
    <property type="entry name" value="nSTAND_NTPase5"/>
    <property type="match status" value="1"/>
</dbReference>
<sequence>MSGRPREMRAQRVTARRGRAVEVAAAVPAANTEVHRRRLLDQLAVAPRPRLVVVQGPAGYGKSVLLRQYCDLRAAAGDKVAWVRMDAHSADPAEFLSLLCEAADSLVRPRQRDPDAPRRSSIQDFVRLLRRAGGPVLIVVDNFEVAASNEIGGVLAQAVRALPAGVQLCIGTRALPRSMLARMQIGDGVVSLGGDDLCFRVAETMAFFAEFRDLQPEEIAEIHERTNGWPAALQGFRLCLRRDRRSRVEALASKGMTPELIEFLAAESFGGLDAGMRERLLLLAVPDKLCAGLVEHLGAAADGSECLAEIERAGLFLSRTDLDGTWVRFHNLFRRFLLSRMNCDIAPEERRRRHRVTAEWYAANGHGEAAIQHALHAGEHATAAALLLAQIDTLVAHERLGLIERYADQLPIDVLIEHDALVNAAVIAYAFRRAFDKAEALISQHRRRLATSKAGSHAVGAHNVSRLFVLAAQDRIDELGATAIECAEQLDERRGFRYAVTFNARAMLLVGQAAYDEARGLLLQARPLHDEDGNLFGQAYQEAIYSMSLSGQGRIDDAVRGLAAALKRTEERSVGSIGAGSVIAAYLACGRYEQNRIDDAQALIRDYAQLAEQQTIVDAVAGMLLTAARIAHLQQRRAEAEELIERVLYLGYRYSLGRLTIYARAELARQATFDGEHDAAAKWLHELPAMWTDAPADQLLFHAGETEACTISWGRHLIAIGQHGPAARLLGSELRRARHHHRRRRELKLLVMLALAQQAGGDGGLARRSLLEALEIGAAGGFVRSFLDERQAVLVLLKALYGGFAQLPNLEGPDAAVEHLQRLLTEAGEQAPSAPSRGADVDLASVMASLSEKERRLLQFLARGLSNKDLADRLSVSTNTVKWHLRNIFEKLQIKNRVQAIALARRFGIID</sequence>
<dbReference type="InterPro" id="IPR059106">
    <property type="entry name" value="WHD_MalT"/>
</dbReference>
<dbReference type="InterPro" id="IPR000792">
    <property type="entry name" value="Tscrpt_reg_LuxR_C"/>
</dbReference>
<dbReference type="PANTHER" id="PTHR44688:SF16">
    <property type="entry name" value="DNA-BINDING TRANSCRIPTIONAL ACTIVATOR DEVR_DOSR"/>
    <property type="match status" value="1"/>
</dbReference>
<dbReference type="CDD" id="cd06170">
    <property type="entry name" value="LuxR_C_like"/>
    <property type="match status" value="1"/>
</dbReference>
<keyword evidence="1" id="KW-0805">Transcription regulation</keyword>
<dbReference type="Gene3D" id="1.25.40.10">
    <property type="entry name" value="Tetratricopeptide repeat domain"/>
    <property type="match status" value="1"/>
</dbReference>
<dbReference type="SUPFAM" id="SSF46894">
    <property type="entry name" value="C-terminal effector domain of the bipartite response regulators"/>
    <property type="match status" value="1"/>
</dbReference>
<dbReference type="InterPro" id="IPR057574">
    <property type="entry name" value="nSTAND_NTPase5_dom"/>
</dbReference>
<dbReference type="Pfam" id="PF00196">
    <property type="entry name" value="GerE"/>
    <property type="match status" value="1"/>
</dbReference>
<dbReference type="InterPro" id="IPR041617">
    <property type="entry name" value="TPR_MalT"/>
</dbReference>
<dbReference type="InterPro" id="IPR036388">
    <property type="entry name" value="WH-like_DNA-bd_sf"/>
</dbReference>
<evidence type="ECO:0000313" key="5">
    <source>
        <dbReference type="EMBL" id="NKF21849.1"/>
    </source>
</evidence>
<organism evidence="5 6">
    <name type="scientific">Solimonas marina</name>
    <dbReference type="NCBI Taxonomy" id="2714601"/>
    <lineage>
        <taxon>Bacteria</taxon>
        <taxon>Pseudomonadati</taxon>
        <taxon>Pseudomonadota</taxon>
        <taxon>Gammaproteobacteria</taxon>
        <taxon>Nevskiales</taxon>
        <taxon>Nevskiaceae</taxon>
        <taxon>Solimonas</taxon>
    </lineage>
</organism>
<dbReference type="InterPro" id="IPR016032">
    <property type="entry name" value="Sig_transdc_resp-reg_C-effctor"/>
</dbReference>
<evidence type="ECO:0000256" key="2">
    <source>
        <dbReference type="ARBA" id="ARBA00023125"/>
    </source>
</evidence>
<dbReference type="InterPro" id="IPR027417">
    <property type="entry name" value="P-loop_NTPase"/>
</dbReference>
<dbReference type="GO" id="GO:0003677">
    <property type="term" value="F:DNA binding"/>
    <property type="evidence" value="ECO:0007669"/>
    <property type="project" value="UniProtKB-KW"/>
</dbReference>
<dbReference type="AlphaFoldDB" id="A0A970B830"/>
<dbReference type="InterPro" id="IPR011990">
    <property type="entry name" value="TPR-like_helical_dom_sf"/>
</dbReference>
<dbReference type="GO" id="GO:0006355">
    <property type="term" value="P:regulation of DNA-templated transcription"/>
    <property type="evidence" value="ECO:0007669"/>
    <property type="project" value="InterPro"/>
</dbReference>
<evidence type="ECO:0000313" key="6">
    <source>
        <dbReference type="Proteomes" id="UP000653472"/>
    </source>
</evidence>
<dbReference type="PROSITE" id="PS50043">
    <property type="entry name" value="HTH_LUXR_2"/>
    <property type="match status" value="1"/>
</dbReference>
<dbReference type="Gene3D" id="3.40.50.300">
    <property type="entry name" value="P-loop containing nucleotide triphosphate hydrolases"/>
    <property type="match status" value="1"/>
</dbReference>
<comment type="caution">
    <text evidence="5">The sequence shown here is derived from an EMBL/GenBank/DDBJ whole genome shotgun (WGS) entry which is preliminary data.</text>
</comment>
<dbReference type="SUPFAM" id="SSF52540">
    <property type="entry name" value="P-loop containing nucleoside triphosphate hydrolases"/>
    <property type="match status" value="1"/>
</dbReference>
<keyword evidence="3" id="KW-0804">Transcription</keyword>
<keyword evidence="6" id="KW-1185">Reference proteome</keyword>
<accession>A0A970B830</accession>
<gene>
    <name evidence="5" type="ORF">G7Y82_05930</name>
</gene>
<feature type="domain" description="HTH luxR-type" evidence="4">
    <location>
        <begin position="843"/>
        <end position="908"/>
    </location>
</feature>
<dbReference type="Gene3D" id="1.10.10.10">
    <property type="entry name" value="Winged helix-like DNA-binding domain superfamily/Winged helix DNA-binding domain"/>
    <property type="match status" value="1"/>
</dbReference>
<dbReference type="PRINTS" id="PR00038">
    <property type="entry name" value="HTHLUXR"/>
</dbReference>
<dbReference type="Pfam" id="PF25873">
    <property type="entry name" value="WHD_MalT"/>
    <property type="match status" value="1"/>
</dbReference>